<dbReference type="InterPro" id="IPR026596">
    <property type="entry name" value="IspD/F"/>
</dbReference>
<evidence type="ECO:0000313" key="13">
    <source>
        <dbReference type="EMBL" id="CAB4795884.1"/>
    </source>
</evidence>
<evidence type="ECO:0000256" key="11">
    <source>
        <dbReference type="ARBA" id="ARBA00023268"/>
    </source>
</evidence>
<dbReference type="Gene3D" id="3.90.550.10">
    <property type="entry name" value="Spore Coat Polysaccharide Biosynthesis Protein SpsA, Chain A"/>
    <property type="match status" value="1"/>
</dbReference>
<reference evidence="13" key="1">
    <citation type="submission" date="2020-05" db="EMBL/GenBank/DDBJ databases">
        <authorList>
            <person name="Chiriac C."/>
            <person name="Salcher M."/>
            <person name="Ghai R."/>
            <person name="Kavagutti S V."/>
        </authorList>
    </citation>
    <scope>NUCLEOTIDE SEQUENCE</scope>
</reference>
<comment type="pathway">
    <text evidence="4">Isoprenoid biosynthesis; isopentenyl diphosphate biosynthesis via DXP pathway; isopentenyl diphosphate from 1-deoxy-D-xylulose 5-phosphate: step 2/6.</text>
</comment>
<organism evidence="13">
    <name type="scientific">freshwater metagenome</name>
    <dbReference type="NCBI Taxonomy" id="449393"/>
    <lineage>
        <taxon>unclassified sequences</taxon>
        <taxon>metagenomes</taxon>
        <taxon>ecological metagenomes</taxon>
    </lineage>
</organism>
<evidence type="ECO:0000256" key="7">
    <source>
        <dbReference type="ARBA" id="ARBA00022695"/>
    </source>
</evidence>
<dbReference type="InterPro" id="IPR050088">
    <property type="entry name" value="IspD/TarI_cytidylyltransf_bact"/>
</dbReference>
<dbReference type="NCBIfam" id="TIGR00151">
    <property type="entry name" value="ispF"/>
    <property type="match status" value="1"/>
</dbReference>
<dbReference type="HAMAP" id="MF_00108">
    <property type="entry name" value="IspD"/>
    <property type="match status" value="1"/>
</dbReference>
<dbReference type="UniPathway" id="UPA00056">
    <property type="reaction ID" value="UER00093"/>
</dbReference>
<dbReference type="GO" id="GO:0019288">
    <property type="term" value="P:isopentenyl diphosphate biosynthetic process, methylerythritol 4-phosphate pathway"/>
    <property type="evidence" value="ECO:0007669"/>
    <property type="project" value="UniProtKB-UniPathway"/>
</dbReference>
<evidence type="ECO:0000256" key="10">
    <source>
        <dbReference type="ARBA" id="ARBA00023239"/>
    </source>
</evidence>
<dbReference type="FunFam" id="3.30.1330.50:FF:000003">
    <property type="entry name" value="2-C-methyl-D-erythritol 2,4-cyclodiphosphate synthase"/>
    <property type="match status" value="1"/>
</dbReference>
<dbReference type="HAMAP" id="MF_01520">
    <property type="entry name" value="IspDF"/>
    <property type="match status" value="1"/>
</dbReference>
<dbReference type="PANTHER" id="PTHR32125:SF4">
    <property type="entry name" value="2-C-METHYL-D-ERYTHRITOL 4-PHOSPHATE CYTIDYLYLTRANSFERASE, CHLOROPLASTIC"/>
    <property type="match status" value="1"/>
</dbReference>
<feature type="domain" description="2-C-methyl-D-erythritol 2,4-cyclodiphosphate synthase" evidence="12">
    <location>
        <begin position="228"/>
        <end position="379"/>
    </location>
</feature>
<dbReference type="EMBL" id="CAFAAE010000148">
    <property type="protein sequence ID" value="CAB4795884.1"/>
    <property type="molecule type" value="Genomic_DNA"/>
</dbReference>
<comment type="pathway">
    <text evidence="3">Isoprenoid biosynthesis; isopentenyl diphosphate biosynthesis via DXP pathway; isopentenyl diphosphate from 1-deoxy-D-xylulose 5-phosphate: step 4/6.</text>
</comment>
<evidence type="ECO:0000256" key="6">
    <source>
        <dbReference type="ARBA" id="ARBA00022679"/>
    </source>
</evidence>
<dbReference type="InterPro" id="IPR020555">
    <property type="entry name" value="MECDP_synthase_CS"/>
</dbReference>
<dbReference type="InterPro" id="IPR003526">
    <property type="entry name" value="MECDP_synthase"/>
</dbReference>
<dbReference type="CDD" id="cd02516">
    <property type="entry name" value="CDP-ME_synthetase"/>
    <property type="match status" value="1"/>
</dbReference>
<dbReference type="PROSITE" id="PS01295">
    <property type="entry name" value="ISPD"/>
    <property type="match status" value="1"/>
</dbReference>
<evidence type="ECO:0000256" key="2">
    <source>
        <dbReference type="ARBA" id="ARBA00001968"/>
    </source>
</evidence>
<comment type="cofactor">
    <cofactor evidence="2">
        <name>a divalent metal cation</name>
        <dbReference type="ChEBI" id="CHEBI:60240"/>
    </cofactor>
</comment>
<evidence type="ECO:0000259" key="12">
    <source>
        <dbReference type="Pfam" id="PF02542"/>
    </source>
</evidence>
<evidence type="ECO:0000256" key="4">
    <source>
        <dbReference type="ARBA" id="ARBA00004787"/>
    </source>
</evidence>
<dbReference type="GO" id="GO:0008685">
    <property type="term" value="F:2-C-methyl-D-erythritol 2,4-cyclodiphosphate synthase activity"/>
    <property type="evidence" value="ECO:0007669"/>
    <property type="project" value="UniProtKB-EC"/>
</dbReference>
<keyword evidence="9" id="KW-0414">Isoprene biosynthesis</keyword>
<dbReference type="Pfam" id="PF02542">
    <property type="entry name" value="YgbB"/>
    <property type="match status" value="1"/>
</dbReference>
<dbReference type="PANTHER" id="PTHR32125">
    <property type="entry name" value="2-C-METHYL-D-ERYTHRITOL 4-PHOSPHATE CYTIDYLYLTRANSFERASE, CHLOROPLASTIC"/>
    <property type="match status" value="1"/>
</dbReference>
<proteinExistence type="inferred from homology"/>
<accession>A0A6J6XJS2</accession>
<dbReference type="GO" id="GO:0050518">
    <property type="term" value="F:2-C-methyl-D-erythritol 4-phosphate cytidylyltransferase activity"/>
    <property type="evidence" value="ECO:0007669"/>
    <property type="project" value="InterPro"/>
</dbReference>
<dbReference type="Pfam" id="PF01128">
    <property type="entry name" value="IspD"/>
    <property type="match status" value="1"/>
</dbReference>
<evidence type="ECO:0000256" key="3">
    <source>
        <dbReference type="ARBA" id="ARBA00004709"/>
    </source>
</evidence>
<evidence type="ECO:0000256" key="5">
    <source>
        <dbReference type="ARBA" id="ARBA00009789"/>
    </source>
</evidence>
<keyword evidence="11" id="KW-0511">Multifunctional enzyme</keyword>
<keyword evidence="6" id="KW-0808">Transferase</keyword>
<comment type="similarity">
    <text evidence="5">Belongs to the IspD/TarI cytidylyltransferase family. IspD subfamily.</text>
</comment>
<dbReference type="InterPro" id="IPR034683">
    <property type="entry name" value="IspD/TarI"/>
</dbReference>
<keyword evidence="7" id="KW-0548">Nucleotidyltransferase</keyword>
<dbReference type="Gene3D" id="3.30.1330.50">
    <property type="entry name" value="2-C-methyl-D-erythritol 2,4-cyclodiphosphate synthase"/>
    <property type="match status" value="1"/>
</dbReference>
<dbReference type="HAMAP" id="MF_00107">
    <property type="entry name" value="IspF"/>
    <property type="match status" value="1"/>
</dbReference>
<keyword evidence="8" id="KW-0479">Metal-binding</keyword>
<sequence>MSQSSNKSAAIIAAAGMGHRLGAQLPKALVQLHGITLLERAFTAISPAVDEIIITAPPGFEDQYRALVGDSATVITGGILRSDSVNLALAAISKDVKIVLVHDAARALATTELAIRIRDAVASGESAVIPALAAIDTIKEVDREGYVRNTLDRSALVAVQTPQGFARDVLVRAHAASEDATDDAALVEALGIKVKTILGEVKALKITTPEDLAMATTLLIGSTTQLQSGVGVDAHAFSADPKRPMWLAGLLWENEIGVDGHSDGDVAAHAICDALFAATNLGDLGSNFGTSDPKYAGASGERLLNETLVRVTAAGFGISNVSVQIVGNRPKIGARRSAAITKLSQALNGATVSVSATSTDGLGFTGEGKGISAIAIALVHKLSTARN</sequence>
<dbReference type="CDD" id="cd00554">
    <property type="entry name" value="MECDP_synthase"/>
    <property type="match status" value="1"/>
</dbReference>
<dbReference type="PROSITE" id="PS01350">
    <property type="entry name" value="ISPF"/>
    <property type="match status" value="1"/>
</dbReference>
<dbReference type="InterPro" id="IPR036571">
    <property type="entry name" value="MECDP_synthase_sf"/>
</dbReference>
<keyword evidence="10" id="KW-0456">Lyase</keyword>
<comment type="catalytic activity">
    <reaction evidence="1">
        <text>4-CDP-2-C-methyl-D-erythritol 2-phosphate = 2-C-methyl-D-erythritol 2,4-cyclic diphosphate + CMP</text>
        <dbReference type="Rhea" id="RHEA:23864"/>
        <dbReference type="ChEBI" id="CHEBI:57919"/>
        <dbReference type="ChEBI" id="CHEBI:58483"/>
        <dbReference type="ChEBI" id="CHEBI:60377"/>
        <dbReference type="EC" id="4.6.1.12"/>
    </reaction>
</comment>
<dbReference type="NCBIfam" id="TIGR00453">
    <property type="entry name" value="ispD"/>
    <property type="match status" value="1"/>
</dbReference>
<dbReference type="InterPro" id="IPR018294">
    <property type="entry name" value="ISPD_synthase_CS"/>
</dbReference>
<dbReference type="GO" id="GO:0016114">
    <property type="term" value="P:terpenoid biosynthetic process"/>
    <property type="evidence" value="ECO:0007669"/>
    <property type="project" value="InterPro"/>
</dbReference>
<gene>
    <name evidence="13" type="ORF">UFOPK2982_00885</name>
</gene>
<dbReference type="SUPFAM" id="SSF53448">
    <property type="entry name" value="Nucleotide-diphospho-sugar transferases"/>
    <property type="match status" value="1"/>
</dbReference>
<protein>
    <submittedName>
        <fullName evidence="13">Unannotated protein</fullName>
    </submittedName>
</protein>
<dbReference type="SUPFAM" id="SSF69765">
    <property type="entry name" value="IpsF-like"/>
    <property type="match status" value="1"/>
</dbReference>
<dbReference type="InterPro" id="IPR029044">
    <property type="entry name" value="Nucleotide-diphossugar_trans"/>
</dbReference>
<evidence type="ECO:0000256" key="9">
    <source>
        <dbReference type="ARBA" id="ARBA00023229"/>
    </source>
</evidence>
<dbReference type="GO" id="GO:0046872">
    <property type="term" value="F:metal ion binding"/>
    <property type="evidence" value="ECO:0007669"/>
    <property type="project" value="UniProtKB-KW"/>
</dbReference>
<evidence type="ECO:0000256" key="8">
    <source>
        <dbReference type="ARBA" id="ARBA00022723"/>
    </source>
</evidence>
<dbReference type="InterPro" id="IPR001228">
    <property type="entry name" value="IspD"/>
</dbReference>
<evidence type="ECO:0000256" key="1">
    <source>
        <dbReference type="ARBA" id="ARBA00000200"/>
    </source>
</evidence>
<dbReference type="AlphaFoldDB" id="A0A6J6XJS2"/>
<name>A0A6J6XJS2_9ZZZZ</name>